<evidence type="ECO:0000256" key="1">
    <source>
        <dbReference type="SAM" id="MobiDB-lite"/>
    </source>
</evidence>
<sequence>MSSSHVGSAASGLRIMSIAPPAATATAMLVPLPEAAMIIKIEDDGDVRMEAVEEAGDQEASKTPKAESETEIKTYGTESMVGDLFGYRWRTEPMVGYTLVHFGGSDRTRVVPMNPTVSFMNVMFNRQTESVELVVRVLVNELCLLSSGGGPPARHMPEMTDEEEEEPEEEEEKGEMEWMEDEWMGRGWKKMRKKRFFPQASMR</sequence>
<evidence type="ECO:0000313" key="3">
    <source>
        <dbReference type="Proteomes" id="UP000780801"/>
    </source>
</evidence>
<reference evidence="2" key="1">
    <citation type="journal article" date="2020" name="Fungal Divers.">
        <title>Resolving the Mortierellaceae phylogeny through synthesis of multi-gene phylogenetics and phylogenomics.</title>
        <authorList>
            <person name="Vandepol N."/>
            <person name="Liber J."/>
            <person name="Desiro A."/>
            <person name="Na H."/>
            <person name="Kennedy M."/>
            <person name="Barry K."/>
            <person name="Grigoriev I.V."/>
            <person name="Miller A.N."/>
            <person name="O'Donnell K."/>
            <person name="Stajich J.E."/>
            <person name="Bonito G."/>
        </authorList>
    </citation>
    <scope>NUCLEOTIDE SEQUENCE</scope>
    <source>
        <strain evidence="2">KOD1015</strain>
    </source>
</reference>
<proteinExistence type="predicted"/>
<accession>A0A9P6FZ32</accession>
<dbReference type="AlphaFoldDB" id="A0A9P6FZ32"/>
<dbReference type="OrthoDB" id="6159439at2759"/>
<organism evidence="2 3">
    <name type="scientific">Lunasporangiospora selenospora</name>
    <dbReference type="NCBI Taxonomy" id="979761"/>
    <lineage>
        <taxon>Eukaryota</taxon>
        <taxon>Fungi</taxon>
        <taxon>Fungi incertae sedis</taxon>
        <taxon>Mucoromycota</taxon>
        <taxon>Mortierellomycotina</taxon>
        <taxon>Mortierellomycetes</taxon>
        <taxon>Mortierellales</taxon>
        <taxon>Mortierellaceae</taxon>
        <taxon>Lunasporangiospora</taxon>
    </lineage>
</organism>
<evidence type="ECO:0000313" key="2">
    <source>
        <dbReference type="EMBL" id="KAF9584089.1"/>
    </source>
</evidence>
<name>A0A9P6FZ32_9FUNG</name>
<dbReference type="EMBL" id="JAABOA010000504">
    <property type="protein sequence ID" value="KAF9584089.1"/>
    <property type="molecule type" value="Genomic_DNA"/>
</dbReference>
<feature type="region of interest" description="Disordered" evidence="1">
    <location>
        <begin position="148"/>
        <end position="178"/>
    </location>
</feature>
<keyword evidence="3" id="KW-1185">Reference proteome</keyword>
<dbReference type="Proteomes" id="UP000780801">
    <property type="component" value="Unassembled WGS sequence"/>
</dbReference>
<gene>
    <name evidence="2" type="ORF">BGW38_007617</name>
</gene>
<feature type="compositionally biased region" description="Acidic residues" evidence="1">
    <location>
        <begin position="159"/>
        <end position="178"/>
    </location>
</feature>
<protein>
    <submittedName>
        <fullName evidence="2">Uncharacterized protein</fullName>
    </submittedName>
</protein>
<comment type="caution">
    <text evidence="2">The sequence shown here is derived from an EMBL/GenBank/DDBJ whole genome shotgun (WGS) entry which is preliminary data.</text>
</comment>